<keyword evidence="3" id="KW-0963">Cytoplasm</keyword>
<accession>A0ABX0JSD8</accession>
<dbReference type="PROSITE" id="PS50305">
    <property type="entry name" value="SIRTUIN"/>
    <property type="match status" value="1"/>
</dbReference>
<dbReference type="HAMAP" id="MF_01121">
    <property type="entry name" value="Sirtuin_ClassIII"/>
    <property type="match status" value="1"/>
</dbReference>
<feature type="active site" description="Proton acceptor" evidence="3 4">
    <location>
        <position position="110"/>
    </location>
</feature>
<comment type="similarity">
    <text evidence="3">Belongs to the sirtuin family. Class III subfamily.</text>
</comment>
<dbReference type="Gene3D" id="3.40.50.1220">
    <property type="entry name" value="TPP-binding domain"/>
    <property type="match status" value="1"/>
</dbReference>
<dbReference type="PANTHER" id="PTHR11085">
    <property type="entry name" value="NAD-DEPENDENT PROTEIN DEACYLASE SIRTUIN-5, MITOCHONDRIAL-RELATED"/>
    <property type="match status" value="1"/>
</dbReference>
<feature type="binding site" evidence="3">
    <location>
        <position position="53"/>
    </location>
    <ligand>
        <name>substrate</name>
    </ligand>
</feature>
<feature type="binding site" evidence="3 4">
    <location>
        <position position="137"/>
    </location>
    <ligand>
        <name>Zn(2+)</name>
        <dbReference type="ChEBI" id="CHEBI:29105"/>
    </ligand>
</feature>
<keyword evidence="3 4" id="KW-0479">Metal-binding</keyword>
<comment type="caution">
    <text evidence="3">Lacks conserved residue(s) required for the propagation of feature annotation.</text>
</comment>
<dbReference type="RefSeq" id="WP_173584584.1">
    <property type="nucleotide sequence ID" value="NZ_WOTB01000028.1"/>
</dbReference>
<feature type="binding site" evidence="3">
    <location>
        <begin position="201"/>
        <end position="203"/>
    </location>
    <ligand>
        <name>NAD(+)</name>
        <dbReference type="ChEBI" id="CHEBI:57540"/>
    </ligand>
</feature>
<dbReference type="InterPro" id="IPR003000">
    <property type="entry name" value="Sirtuin"/>
</dbReference>
<comment type="caution">
    <text evidence="6">The sequence shown here is derived from an EMBL/GenBank/DDBJ whole genome shotgun (WGS) entry which is preliminary data.</text>
</comment>
<dbReference type="CDD" id="cd01412">
    <property type="entry name" value="SIRT5_Af1_CobB"/>
    <property type="match status" value="1"/>
</dbReference>
<feature type="binding site" evidence="3">
    <location>
        <begin position="176"/>
        <end position="178"/>
    </location>
    <ligand>
        <name>NAD(+)</name>
        <dbReference type="ChEBI" id="CHEBI:57540"/>
    </ligand>
</feature>
<comment type="subcellular location">
    <subcellularLocation>
        <location evidence="3">Cytoplasm</location>
    </subcellularLocation>
</comment>
<evidence type="ECO:0000256" key="4">
    <source>
        <dbReference type="PROSITE-ProRule" id="PRU00236"/>
    </source>
</evidence>
<dbReference type="InterPro" id="IPR026590">
    <property type="entry name" value="Ssirtuin_cat_dom"/>
</dbReference>
<proteinExistence type="inferred from homology"/>
<dbReference type="InterPro" id="IPR026591">
    <property type="entry name" value="Sirtuin_cat_small_dom_sf"/>
</dbReference>
<dbReference type="PANTHER" id="PTHR11085:SF4">
    <property type="entry name" value="NAD-DEPENDENT PROTEIN DEACYLASE"/>
    <property type="match status" value="1"/>
</dbReference>
<dbReference type="InterPro" id="IPR050134">
    <property type="entry name" value="NAD-dep_sirtuin_deacylases"/>
</dbReference>
<dbReference type="Proteomes" id="UP000635278">
    <property type="component" value="Unassembled WGS sequence"/>
</dbReference>
<name>A0ABX0JSD8_9PROT</name>
<reference evidence="6 7" key="1">
    <citation type="journal article" date="2020" name="Int. J. Syst. Evol. Microbiol.">
        <title>Novel acetic acid bacteria from cider fermentations: Acetobacter conturbans sp. nov. and Acetobacter fallax sp. nov.</title>
        <authorList>
            <person name="Sombolestani A.S."/>
            <person name="Cleenwerck I."/>
            <person name="Cnockaert M."/>
            <person name="Borremans W."/>
            <person name="Wieme A.D."/>
            <person name="De Vuyst L."/>
            <person name="Vandamme P."/>
        </authorList>
    </citation>
    <scope>NUCLEOTIDE SEQUENCE [LARGE SCALE GENOMIC DNA]</scope>
    <source>
        <strain evidence="6 7">LMG 30640</strain>
    </source>
</reference>
<gene>
    <name evidence="3" type="primary">cobB</name>
    <name evidence="6" type="ORF">GOB93_16390</name>
</gene>
<dbReference type="Gene3D" id="3.30.1600.10">
    <property type="entry name" value="SIR2/SIRT2 'Small Domain"/>
    <property type="match status" value="1"/>
</dbReference>
<keyword evidence="7" id="KW-1185">Reference proteome</keyword>
<comment type="cofactor">
    <cofactor evidence="3">
        <name>Zn(2+)</name>
        <dbReference type="ChEBI" id="CHEBI:29105"/>
    </cofactor>
    <text evidence="3">Binds 1 zinc ion per subunit.</text>
</comment>
<feature type="binding site" evidence="3">
    <location>
        <position position="219"/>
    </location>
    <ligand>
        <name>NAD(+)</name>
        <dbReference type="ChEBI" id="CHEBI:57540"/>
    </ligand>
</feature>
<dbReference type="Pfam" id="PF02146">
    <property type="entry name" value="SIR2"/>
    <property type="match status" value="1"/>
</dbReference>
<evidence type="ECO:0000256" key="3">
    <source>
        <dbReference type="HAMAP-Rule" id="MF_01121"/>
    </source>
</evidence>
<dbReference type="SUPFAM" id="SSF52467">
    <property type="entry name" value="DHS-like NAD/FAD-binding domain"/>
    <property type="match status" value="1"/>
</dbReference>
<keyword evidence="2 3" id="KW-0520">NAD</keyword>
<dbReference type="EMBL" id="WOTB01000028">
    <property type="protein sequence ID" value="NHN86207.1"/>
    <property type="molecule type" value="Genomic_DNA"/>
</dbReference>
<feature type="binding site" evidence="3 4">
    <location>
        <position position="121"/>
    </location>
    <ligand>
        <name>Zn(2+)</name>
        <dbReference type="ChEBI" id="CHEBI:29105"/>
    </ligand>
</feature>
<comment type="function">
    <text evidence="3">NAD-dependent lysine deacetylase and desuccinylase that specifically removes acetyl and succinyl groups on target proteins. Modulates the activities of several proteins which are inactive in their acylated form.</text>
</comment>
<feature type="domain" description="Deacetylase sirtuin-type" evidence="5">
    <location>
        <begin position="1"/>
        <end position="236"/>
    </location>
</feature>
<protein>
    <recommendedName>
        <fullName evidence="3">NAD-dependent protein deacylase</fullName>
        <ecNumber evidence="3">2.3.1.286</ecNumber>
    </recommendedName>
    <alternativeName>
        <fullName evidence="3">Regulatory protein SIR2 homolog</fullName>
    </alternativeName>
</protein>
<comment type="domain">
    <text evidence="3">2 residues (Tyr-53 and Arg-56) present in a large hydrophobic pocket are probably involved in substrate specificity. They are important for desuccinylation activity, but dispensable for deacetylation activity.</text>
</comment>
<comment type="catalytic activity">
    <reaction evidence="3">
        <text>N(6)-acetyl-L-lysyl-[protein] + NAD(+) + H2O = 2''-O-acetyl-ADP-D-ribose + nicotinamide + L-lysyl-[protein]</text>
        <dbReference type="Rhea" id="RHEA:43636"/>
        <dbReference type="Rhea" id="RHEA-COMP:9752"/>
        <dbReference type="Rhea" id="RHEA-COMP:10731"/>
        <dbReference type="ChEBI" id="CHEBI:15377"/>
        <dbReference type="ChEBI" id="CHEBI:17154"/>
        <dbReference type="ChEBI" id="CHEBI:29969"/>
        <dbReference type="ChEBI" id="CHEBI:57540"/>
        <dbReference type="ChEBI" id="CHEBI:61930"/>
        <dbReference type="ChEBI" id="CHEBI:83767"/>
        <dbReference type="EC" id="2.3.1.286"/>
    </reaction>
</comment>
<sequence>MERIVILTGAGISRESGLDTFRDEGGIWSQVRLEDVCTPEGFARNPEAVDDFYNRRRRELATAEPNAAHHALAELEAAYGDNTDDAFLLVTQNIDDLHERAGSKNLVHMHGELLRLRCLNCGATPHWTTDCHRDTPCPSCGRPRLRPDIVWFGEMPMHMDRIQRALEQCDTFVAIGTSATVYPAAGFVHEASGHARTVELNLVPSGNATLFDEIASGPATTIVPRFVRDTLAENAR</sequence>
<feature type="binding site" evidence="3">
    <location>
        <begin position="92"/>
        <end position="95"/>
    </location>
    <ligand>
        <name>NAD(+)</name>
        <dbReference type="ChEBI" id="CHEBI:57540"/>
    </ligand>
</feature>
<evidence type="ECO:0000256" key="1">
    <source>
        <dbReference type="ARBA" id="ARBA00022679"/>
    </source>
</evidence>
<dbReference type="EC" id="2.3.1.286" evidence="3"/>
<keyword evidence="1" id="KW-0808">Transferase</keyword>
<dbReference type="InterPro" id="IPR029035">
    <property type="entry name" value="DHS-like_NAD/FAD-binding_dom"/>
</dbReference>
<organism evidence="6 7">
    <name type="scientific">Acetobacter musti</name>
    <dbReference type="NCBI Taxonomy" id="864732"/>
    <lineage>
        <taxon>Bacteria</taxon>
        <taxon>Pseudomonadati</taxon>
        <taxon>Pseudomonadota</taxon>
        <taxon>Alphaproteobacteria</taxon>
        <taxon>Acetobacterales</taxon>
        <taxon>Acetobacteraceae</taxon>
        <taxon>Acetobacter</taxon>
    </lineage>
</organism>
<evidence type="ECO:0000313" key="7">
    <source>
        <dbReference type="Proteomes" id="UP000635278"/>
    </source>
</evidence>
<feature type="binding site" evidence="3">
    <location>
        <position position="56"/>
    </location>
    <ligand>
        <name>substrate</name>
    </ligand>
</feature>
<evidence type="ECO:0000313" key="6">
    <source>
        <dbReference type="EMBL" id="NHN86207.1"/>
    </source>
</evidence>
<evidence type="ECO:0000259" key="5">
    <source>
        <dbReference type="PROSITE" id="PS50305"/>
    </source>
</evidence>
<dbReference type="InterPro" id="IPR027546">
    <property type="entry name" value="Sirtuin_class_III"/>
</dbReference>
<feature type="binding site" evidence="3 4">
    <location>
        <position position="140"/>
    </location>
    <ligand>
        <name>Zn(2+)</name>
        <dbReference type="ChEBI" id="CHEBI:29105"/>
    </ligand>
</feature>
<evidence type="ECO:0000256" key="2">
    <source>
        <dbReference type="ARBA" id="ARBA00023027"/>
    </source>
</evidence>
<comment type="catalytic activity">
    <reaction evidence="3">
        <text>N(6)-succinyl-L-lysyl-[protein] + NAD(+) + H2O = 2''-O-succinyl-ADP-D-ribose + nicotinamide + L-lysyl-[protein]</text>
        <dbReference type="Rhea" id="RHEA:47668"/>
        <dbReference type="Rhea" id="RHEA-COMP:9752"/>
        <dbReference type="Rhea" id="RHEA-COMP:11877"/>
        <dbReference type="ChEBI" id="CHEBI:15377"/>
        <dbReference type="ChEBI" id="CHEBI:17154"/>
        <dbReference type="ChEBI" id="CHEBI:29969"/>
        <dbReference type="ChEBI" id="CHEBI:57540"/>
        <dbReference type="ChEBI" id="CHEBI:87830"/>
        <dbReference type="ChEBI" id="CHEBI:87832"/>
    </reaction>
</comment>
<keyword evidence="3 4" id="KW-0862">Zinc</keyword>
<feature type="binding site" evidence="3 4">
    <location>
        <position position="118"/>
    </location>
    <ligand>
        <name>Zn(2+)</name>
        <dbReference type="ChEBI" id="CHEBI:29105"/>
    </ligand>
</feature>